<keyword evidence="2" id="KW-1185">Reference proteome</keyword>
<keyword evidence="1" id="KW-0413">Isomerase</keyword>
<dbReference type="RefSeq" id="WP_218096915.1">
    <property type="nucleotide sequence ID" value="NZ_CAJVCE010000001.1"/>
</dbReference>
<reference evidence="1 2" key="1">
    <citation type="submission" date="2021-06" db="EMBL/GenBank/DDBJ databases">
        <authorList>
            <person name="Criscuolo A."/>
        </authorList>
    </citation>
    <scope>NUCLEOTIDE SEQUENCE [LARGE SCALE GENOMIC DNA]</scope>
    <source>
        <strain evidence="2">CIP 111802</strain>
    </source>
</reference>
<protein>
    <submittedName>
        <fullName evidence="1">Cellobiose 2-epimerase</fullName>
        <ecNumber evidence="1">5.1.3.11</ecNumber>
    </submittedName>
</protein>
<dbReference type="InterPro" id="IPR010819">
    <property type="entry name" value="AGE/CE"/>
</dbReference>
<dbReference type="Pfam" id="PF07221">
    <property type="entry name" value="GlcNAc_2-epim"/>
    <property type="match status" value="1"/>
</dbReference>
<name>A0ABM8VBW6_9BACL</name>
<dbReference type="EMBL" id="CAJVCE010000001">
    <property type="protein sequence ID" value="CAG7618853.1"/>
    <property type="molecule type" value="Genomic_DNA"/>
</dbReference>
<sequence>MLSAEGLPDRAELERFYRDHLEQQLLPFWQRAADTEYGGVYTCFSNDGSALTATDKYTWSQGRFLWLWSRIAELCRKGLISGSEQDYLEQAQKTCEFLIRHAFLPDGSTSFLLTREGQHKESIPGMGYHVSFYADCFVVLGMAEFARVSGQAKVLDEAFVLYFDIERRLREGTVRSEPYPVPEAYDAHGFSMIMLNTSQELAGAMETLGDKRFAVVRQRSEAYMEQIMGRFCDSRHLMRELVPRVGGGSEQDTMLTRHVNPGHSLECMWFVIHEAVHLQRQDVVGKAVQIIERSFDEGWDREYGGLLRYIDKDGGPPAGVPDHSRFGSLVRDTWDMKLWWPHSEALYALLLGFERTGEKRLWDNYRMLHEYVFRTFPNPDKEVGEWIQIRDRQGKPMNTVVALPVKDPYHIARNVLLIIELLGKNEA</sequence>
<evidence type="ECO:0000313" key="1">
    <source>
        <dbReference type="EMBL" id="CAG7618853.1"/>
    </source>
</evidence>
<dbReference type="PANTHER" id="PTHR15108">
    <property type="entry name" value="N-ACYLGLUCOSAMINE-2-EPIMERASE"/>
    <property type="match status" value="1"/>
</dbReference>
<evidence type="ECO:0000313" key="2">
    <source>
        <dbReference type="Proteomes" id="UP000730618"/>
    </source>
</evidence>
<dbReference type="EC" id="5.1.3.11" evidence="1"/>
<organism evidence="1 2">
    <name type="scientific">Paenibacillus allorhizosphaerae</name>
    <dbReference type="NCBI Taxonomy" id="2849866"/>
    <lineage>
        <taxon>Bacteria</taxon>
        <taxon>Bacillati</taxon>
        <taxon>Bacillota</taxon>
        <taxon>Bacilli</taxon>
        <taxon>Bacillales</taxon>
        <taxon>Paenibacillaceae</taxon>
        <taxon>Paenibacillus</taxon>
    </lineage>
</organism>
<dbReference type="GO" id="GO:0047736">
    <property type="term" value="F:cellobiose epimerase activity"/>
    <property type="evidence" value="ECO:0007669"/>
    <property type="project" value="UniProtKB-EC"/>
</dbReference>
<dbReference type="Proteomes" id="UP000730618">
    <property type="component" value="Unassembled WGS sequence"/>
</dbReference>
<accession>A0ABM8VBW6</accession>
<proteinExistence type="predicted"/>
<comment type="caution">
    <text evidence="1">The sequence shown here is derived from an EMBL/GenBank/DDBJ whole genome shotgun (WGS) entry which is preliminary data.</text>
</comment>
<gene>
    <name evidence="1" type="ORF">PAECIP111802_00559</name>
</gene>